<evidence type="ECO:0000256" key="3">
    <source>
        <dbReference type="ARBA" id="ARBA00023163"/>
    </source>
</evidence>
<comment type="caution">
    <text evidence="5">The sequence shown here is derived from an EMBL/GenBank/DDBJ whole genome shotgun (WGS) entry which is preliminary data.</text>
</comment>
<dbReference type="GO" id="GO:0003700">
    <property type="term" value="F:DNA-binding transcription factor activity"/>
    <property type="evidence" value="ECO:0007669"/>
    <property type="project" value="InterPro"/>
</dbReference>
<sequence length="246" mass="26894">MTERSATPHGPPQARDPEALPLYKQISELLLRRIASGVLIEGERLAPERMLAAELRVSVGTLRKALADLQERGLLERRQGSGNYIRGVRAQGGLYGFFRLELSQGGGRPEARLISLDHLPKPAGAPPFGPSSHASRVRRLRLLDAVPAALEEIWLDDSRGRLKADPMLEGALYQLYRSHLGIGIARIEDRIGVAPCPDWTPCTGGLGAGAPCGLVERIGWDQAGARAEYSRTWFDHGKVRYVSHIG</sequence>
<dbReference type="Gene3D" id="3.40.1410.10">
    <property type="entry name" value="Chorismate lyase-like"/>
    <property type="match status" value="1"/>
</dbReference>
<dbReference type="InterPro" id="IPR036388">
    <property type="entry name" value="WH-like_DNA-bd_sf"/>
</dbReference>
<dbReference type="EMBL" id="APKE01000030">
    <property type="protein sequence ID" value="KAF0675122.1"/>
    <property type="molecule type" value="Genomic_DNA"/>
</dbReference>
<dbReference type="SMART" id="SM00345">
    <property type="entry name" value="HTH_GNTR"/>
    <property type="match status" value="1"/>
</dbReference>
<dbReference type="InterPro" id="IPR028978">
    <property type="entry name" value="Chorismate_lyase_/UTRA_dom_sf"/>
</dbReference>
<dbReference type="SUPFAM" id="SSF46785">
    <property type="entry name" value="Winged helix' DNA-binding domain"/>
    <property type="match status" value="1"/>
</dbReference>
<evidence type="ECO:0000259" key="4">
    <source>
        <dbReference type="PROSITE" id="PS50949"/>
    </source>
</evidence>
<accession>A0A921NQ82</accession>
<dbReference type="AlphaFoldDB" id="A0A921NQ82"/>
<dbReference type="PROSITE" id="PS50949">
    <property type="entry name" value="HTH_GNTR"/>
    <property type="match status" value="1"/>
</dbReference>
<evidence type="ECO:0000313" key="6">
    <source>
        <dbReference type="Proteomes" id="UP000698242"/>
    </source>
</evidence>
<dbReference type="InterPro" id="IPR036390">
    <property type="entry name" value="WH_DNA-bd_sf"/>
</dbReference>
<dbReference type="OrthoDB" id="9794015at2"/>
<gene>
    <name evidence="5" type="ORF">PMES_02548</name>
</gene>
<keyword evidence="1" id="KW-0805">Transcription regulation</keyword>
<evidence type="ECO:0000256" key="2">
    <source>
        <dbReference type="ARBA" id="ARBA00023125"/>
    </source>
</evidence>
<evidence type="ECO:0000313" key="5">
    <source>
        <dbReference type="EMBL" id="KAF0675122.1"/>
    </source>
</evidence>
<organism evidence="5 6">
    <name type="scientific">Profundibacterium mesophilum KAUST100406-0324</name>
    <dbReference type="NCBI Taxonomy" id="1037889"/>
    <lineage>
        <taxon>Bacteria</taxon>
        <taxon>Pseudomonadati</taxon>
        <taxon>Pseudomonadota</taxon>
        <taxon>Alphaproteobacteria</taxon>
        <taxon>Rhodobacterales</taxon>
        <taxon>Roseobacteraceae</taxon>
        <taxon>Profundibacterium</taxon>
    </lineage>
</organism>
<dbReference type="InterPro" id="IPR050679">
    <property type="entry name" value="Bact_HTH_transcr_reg"/>
</dbReference>
<reference evidence="5" key="1">
    <citation type="submission" date="2013-03" db="EMBL/GenBank/DDBJ databases">
        <title>Genome Sequence of the Profundibacterium mesophilum strain KAUST100406-0324T from Red Sea, a novel genus in the family Rhodobacteraceae.</title>
        <authorList>
            <person name="Essack M."/>
            <person name="Alam I."/>
            <person name="Lafi F."/>
            <person name="Alawi W."/>
            <person name="Kamanu F."/>
            <person name="Al-Suwailem A."/>
            <person name="Lee O.O."/>
            <person name="Xu Y."/>
            <person name="Bajic V."/>
            <person name="Qian P.-Y."/>
            <person name="Archer J."/>
        </authorList>
    </citation>
    <scope>NUCLEOTIDE SEQUENCE</scope>
    <source>
        <strain evidence="5">KAUST100406-0324</strain>
    </source>
</reference>
<dbReference type="GO" id="GO:0003677">
    <property type="term" value="F:DNA binding"/>
    <property type="evidence" value="ECO:0007669"/>
    <property type="project" value="UniProtKB-KW"/>
</dbReference>
<dbReference type="Gene3D" id="1.10.10.10">
    <property type="entry name" value="Winged helix-like DNA-binding domain superfamily/Winged helix DNA-binding domain"/>
    <property type="match status" value="1"/>
</dbReference>
<proteinExistence type="predicted"/>
<keyword evidence="3" id="KW-0804">Transcription</keyword>
<dbReference type="InterPro" id="IPR000524">
    <property type="entry name" value="Tscrpt_reg_HTH_GntR"/>
</dbReference>
<feature type="domain" description="HTH gntR-type" evidence="4">
    <location>
        <begin position="20"/>
        <end position="88"/>
    </location>
</feature>
<dbReference type="Proteomes" id="UP000698242">
    <property type="component" value="Unassembled WGS sequence"/>
</dbReference>
<name>A0A921NQ82_9RHOB</name>
<dbReference type="InterPro" id="IPR011663">
    <property type="entry name" value="UTRA"/>
</dbReference>
<dbReference type="PANTHER" id="PTHR44846">
    <property type="entry name" value="MANNOSYL-D-GLYCERATE TRANSPORT/METABOLISM SYSTEM REPRESSOR MNGR-RELATED"/>
    <property type="match status" value="1"/>
</dbReference>
<dbReference type="SUPFAM" id="SSF64288">
    <property type="entry name" value="Chorismate lyase-like"/>
    <property type="match status" value="1"/>
</dbReference>
<keyword evidence="2" id="KW-0238">DNA-binding</keyword>
<dbReference type="RefSeq" id="WP_159966081.1">
    <property type="nucleotide sequence ID" value="NZ_APKE01000030.1"/>
</dbReference>
<keyword evidence="6" id="KW-1185">Reference proteome</keyword>
<dbReference type="PANTHER" id="PTHR44846:SF1">
    <property type="entry name" value="MANNOSYL-D-GLYCERATE TRANSPORT_METABOLISM SYSTEM REPRESSOR MNGR-RELATED"/>
    <property type="match status" value="1"/>
</dbReference>
<dbReference type="SMART" id="SM00866">
    <property type="entry name" value="UTRA"/>
    <property type="match status" value="1"/>
</dbReference>
<dbReference type="Pfam" id="PF00392">
    <property type="entry name" value="GntR"/>
    <property type="match status" value="1"/>
</dbReference>
<dbReference type="GO" id="GO:0045892">
    <property type="term" value="P:negative regulation of DNA-templated transcription"/>
    <property type="evidence" value="ECO:0007669"/>
    <property type="project" value="TreeGrafter"/>
</dbReference>
<protein>
    <submittedName>
        <fullName evidence="5">Transcriptional regulator GntR family protein</fullName>
    </submittedName>
</protein>
<dbReference type="Pfam" id="PF07702">
    <property type="entry name" value="UTRA"/>
    <property type="match status" value="1"/>
</dbReference>
<dbReference type="CDD" id="cd07377">
    <property type="entry name" value="WHTH_GntR"/>
    <property type="match status" value="1"/>
</dbReference>
<evidence type="ECO:0000256" key="1">
    <source>
        <dbReference type="ARBA" id="ARBA00023015"/>
    </source>
</evidence>